<name>A0A5M8PJS3_9LECA</name>
<accession>A0A5M8PJS3</accession>
<comment type="caution">
    <text evidence="2">The sequence shown here is derived from an EMBL/GenBank/DDBJ whole genome shotgun (WGS) entry which is preliminary data.</text>
</comment>
<evidence type="ECO:0000313" key="3">
    <source>
        <dbReference type="Proteomes" id="UP000324767"/>
    </source>
</evidence>
<dbReference type="EMBL" id="VXIT01000011">
    <property type="protein sequence ID" value="KAA6409235.1"/>
    <property type="molecule type" value="Genomic_DNA"/>
</dbReference>
<gene>
    <name evidence="2" type="ORF">FRX48_06788</name>
</gene>
<proteinExistence type="predicted"/>
<reference evidence="2 3" key="1">
    <citation type="submission" date="2019-09" db="EMBL/GenBank/DDBJ databases">
        <title>The hologenome of the rock-dwelling lichen Lasallia pustulata.</title>
        <authorList>
            <person name="Greshake Tzovaras B."/>
            <person name="Segers F."/>
            <person name="Bicker A."/>
            <person name="Dal Grande F."/>
            <person name="Otte J."/>
            <person name="Hankeln T."/>
            <person name="Schmitt I."/>
            <person name="Ebersberger I."/>
        </authorList>
    </citation>
    <scope>NUCLEOTIDE SEQUENCE [LARGE SCALE GENOMIC DNA]</scope>
    <source>
        <strain evidence="2">A1-1</strain>
    </source>
</reference>
<evidence type="ECO:0000313" key="2">
    <source>
        <dbReference type="EMBL" id="KAA6409235.1"/>
    </source>
</evidence>
<feature type="region of interest" description="Disordered" evidence="1">
    <location>
        <begin position="49"/>
        <end position="71"/>
    </location>
</feature>
<dbReference type="AlphaFoldDB" id="A0A5M8PJS3"/>
<protein>
    <submittedName>
        <fullName evidence="2">Uncharacterized protein</fullName>
    </submittedName>
</protein>
<organism evidence="2 3">
    <name type="scientific">Lasallia pustulata</name>
    <dbReference type="NCBI Taxonomy" id="136370"/>
    <lineage>
        <taxon>Eukaryota</taxon>
        <taxon>Fungi</taxon>
        <taxon>Dikarya</taxon>
        <taxon>Ascomycota</taxon>
        <taxon>Pezizomycotina</taxon>
        <taxon>Lecanoromycetes</taxon>
        <taxon>OSLEUM clade</taxon>
        <taxon>Umbilicariomycetidae</taxon>
        <taxon>Umbilicariales</taxon>
        <taxon>Umbilicariaceae</taxon>
        <taxon>Lasallia</taxon>
    </lineage>
</organism>
<dbReference type="OrthoDB" id="5391496at2759"/>
<dbReference type="Proteomes" id="UP000324767">
    <property type="component" value="Unassembled WGS sequence"/>
</dbReference>
<sequence length="263" mass="28577">MASRRHPVILPPMPPIEFLTYILQQHTAPTTLIICSTRESFLAELSAAVNEPPPASPAANGSPSPSPEPIPPIHPLLIPTIHLISTSRTIALAFTPTLPHLRAYLATYIPQPMATEPQPQLSKLGTQTPMLAVWNPLALHSSTSDFSAQGLSRTFAAAVEAAERAGMQLVVEETEAGHGAEVEESVQNGIEESGGEGLRRDPWRQQVPFLNGSVRIGGGERLWAGRMVEVGTVVRKWCRSREIFVGSCSYKAEVSTIFRSYVR</sequence>
<evidence type="ECO:0000256" key="1">
    <source>
        <dbReference type="SAM" id="MobiDB-lite"/>
    </source>
</evidence>